<proteinExistence type="predicted"/>
<dbReference type="EMBL" id="JAGPNK010000012">
    <property type="protein sequence ID" value="KAH7310514.1"/>
    <property type="molecule type" value="Genomic_DNA"/>
</dbReference>
<reference evidence="1" key="1">
    <citation type="journal article" date="2021" name="Nat. Commun.">
        <title>Genetic determinants of endophytism in the Arabidopsis root mycobiome.</title>
        <authorList>
            <person name="Mesny F."/>
            <person name="Miyauchi S."/>
            <person name="Thiergart T."/>
            <person name="Pickel B."/>
            <person name="Atanasova L."/>
            <person name="Karlsson M."/>
            <person name="Huettel B."/>
            <person name="Barry K.W."/>
            <person name="Haridas S."/>
            <person name="Chen C."/>
            <person name="Bauer D."/>
            <person name="Andreopoulos W."/>
            <person name="Pangilinan J."/>
            <person name="LaButti K."/>
            <person name="Riley R."/>
            <person name="Lipzen A."/>
            <person name="Clum A."/>
            <person name="Drula E."/>
            <person name="Henrissat B."/>
            <person name="Kohler A."/>
            <person name="Grigoriev I.V."/>
            <person name="Martin F.M."/>
            <person name="Hacquard S."/>
        </authorList>
    </citation>
    <scope>NUCLEOTIDE SEQUENCE</scope>
    <source>
        <strain evidence="1">MPI-CAGE-CH-0235</strain>
    </source>
</reference>
<evidence type="ECO:0000313" key="1">
    <source>
        <dbReference type="EMBL" id="KAH7310514.1"/>
    </source>
</evidence>
<evidence type="ECO:0000313" key="2">
    <source>
        <dbReference type="Proteomes" id="UP000813444"/>
    </source>
</evidence>
<keyword evidence="2" id="KW-1185">Reference proteome</keyword>
<name>A0A8K0SPF7_9HYPO</name>
<gene>
    <name evidence="1" type="ORF">B0I35DRAFT_412018</name>
</gene>
<dbReference type="Proteomes" id="UP000813444">
    <property type="component" value="Unassembled WGS sequence"/>
</dbReference>
<protein>
    <submittedName>
        <fullName evidence="1">Uncharacterized protein</fullName>
    </submittedName>
</protein>
<comment type="caution">
    <text evidence="1">The sequence shown here is derived from an EMBL/GenBank/DDBJ whole genome shotgun (WGS) entry which is preliminary data.</text>
</comment>
<organism evidence="1 2">
    <name type="scientific">Stachybotrys elegans</name>
    <dbReference type="NCBI Taxonomy" id="80388"/>
    <lineage>
        <taxon>Eukaryota</taxon>
        <taxon>Fungi</taxon>
        <taxon>Dikarya</taxon>
        <taxon>Ascomycota</taxon>
        <taxon>Pezizomycotina</taxon>
        <taxon>Sordariomycetes</taxon>
        <taxon>Hypocreomycetidae</taxon>
        <taxon>Hypocreales</taxon>
        <taxon>Stachybotryaceae</taxon>
        <taxon>Stachybotrys</taxon>
    </lineage>
</organism>
<dbReference type="AlphaFoldDB" id="A0A8K0SPF7"/>
<sequence length="161" mass="18081">MHISVDDLAPLLPNTNKNMCGLEGHSEAYCPYRGERRRRGIRLFQALRMINAGDGLPLLQRSFDGVSPMDMPRQEQAADSEAQQALDTFLRRSAAIAAALAPSELEALDNAFQGLDLAMERTVGRLDPEFWETFMDVLQFMGAGMFGEWFDPDERNQRTGQ</sequence>
<accession>A0A8K0SPF7</accession>